<dbReference type="PATRIC" id="fig|66430.4.peg.7137"/>
<dbReference type="InterPro" id="IPR009003">
    <property type="entry name" value="Peptidase_S1_PA"/>
</dbReference>
<evidence type="ECO:0000256" key="2">
    <source>
        <dbReference type="SAM" id="MobiDB-lite"/>
    </source>
</evidence>
<keyword evidence="5" id="KW-1185">Reference proteome</keyword>
<keyword evidence="3" id="KW-1133">Transmembrane helix</keyword>
<dbReference type="AlphaFoldDB" id="A0A0J6XM49"/>
<dbReference type="STRING" id="66430.ACS04_21430"/>
<accession>A0A0J6XM49</accession>
<keyword evidence="3" id="KW-0472">Membrane</keyword>
<dbReference type="EMBL" id="LFML01000085">
    <property type="protein sequence ID" value="KMO95788.1"/>
    <property type="molecule type" value="Genomic_DNA"/>
</dbReference>
<feature type="transmembrane region" description="Helical" evidence="3">
    <location>
        <begin position="12"/>
        <end position="34"/>
    </location>
</feature>
<comment type="caution">
    <text evidence="4">The sequence shown here is derived from an EMBL/GenBank/DDBJ whole genome shotgun (WGS) entry which is preliminary data.</text>
</comment>
<evidence type="ECO:0000313" key="5">
    <source>
        <dbReference type="Proteomes" id="UP000035932"/>
    </source>
</evidence>
<keyword evidence="3" id="KW-0812">Transmembrane</keyword>
<dbReference type="Proteomes" id="UP000035932">
    <property type="component" value="Unassembled WGS sequence"/>
</dbReference>
<dbReference type="InterPro" id="IPR043504">
    <property type="entry name" value="Peptidase_S1_PA_chymotrypsin"/>
</dbReference>
<evidence type="ECO:0000313" key="4">
    <source>
        <dbReference type="EMBL" id="KMO95788.1"/>
    </source>
</evidence>
<organism evidence="4 5">
    <name type="scientific">Streptomyces roseus</name>
    <dbReference type="NCBI Taxonomy" id="66430"/>
    <lineage>
        <taxon>Bacteria</taxon>
        <taxon>Bacillati</taxon>
        <taxon>Actinomycetota</taxon>
        <taxon>Actinomycetes</taxon>
        <taxon>Kitasatosporales</taxon>
        <taxon>Streptomycetaceae</taxon>
        <taxon>Streptomyces</taxon>
    </lineage>
</organism>
<evidence type="ECO:0008006" key="6">
    <source>
        <dbReference type="Google" id="ProtNLM"/>
    </source>
</evidence>
<dbReference type="InterPro" id="IPR050966">
    <property type="entry name" value="Glutamyl_endopeptidase"/>
</dbReference>
<dbReference type="RefSeq" id="WP_048478313.1">
    <property type="nucleotide sequence ID" value="NZ_JBIRUD010000021.1"/>
</dbReference>
<sequence>MFTRVRGRAVRVTLLVGVGCAVLIGCAGLLWRLYGMAAYVADGDPAQGGYVQDAESADRAAAAVLAGPAREVPPAGPAAGDTGTRDTSTPETGARETGAPDTGARDAGGSGPAARATGGPPTVVPWRSGGWRPSDPLVARPAAAEPAIGALFSPGEDADQDHHCSASVVHSPGGDLVATAAHCVYRGFLGFRTNLAFVPGYRDGAAPYGVWVPTRVDVDPRWIEDQDPDFDVAFLRVRRPGHPGERLEEATGAQTIRFGPELPAPARVVGYPNATEYPVECFNTARAEGPAQLRLDCADVPDGTSGGPVLTDAHTLIGVVGGRDGGGDEETSYSSLFGDGVRALYERAAAAPHDPKDTG</sequence>
<name>A0A0J6XM49_9ACTN</name>
<dbReference type="Pfam" id="PF13365">
    <property type="entry name" value="Trypsin_2"/>
    <property type="match status" value="1"/>
</dbReference>
<protein>
    <recommendedName>
        <fullName evidence="6">Serine protease</fullName>
    </recommendedName>
</protein>
<dbReference type="PROSITE" id="PS51257">
    <property type="entry name" value="PROKAR_LIPOPROTEIN"/>
    <property type="match status" value="1"/>
</dbReference>
<keyword evidence="1" id="KW-0732">Signal</keyword>
<reference evidence="4 5" key="1">
    <citation type="submission" date="2015-06" db="EMBL/GenBank/DDBJ databases">
        <title>Recapitulation of the evolution of biosynthetic gene clusters reveals hidden chemical diversity on bacterial genomes.</title>
        <authorList>
            <person name="Cruz-Morales P."/>
            <person name="Martinez-Guerrero C."/>
            <person name="Morales-Escalante M.A."/>
            <person name="Yanez-Guerra L.A."/>
            <person name="Kopp J.F."/>
            <person name="Feldmann J."/>
            <person name="Ramos-Aboites H.E."/>
            <person name="Barona-Gomez F."/>
        </authorList>
    </citation>
    <scope>NUCLEOTIDE SEQUENCE [LARGE SCALE GENOMIC DNA]</scope>
    <source>
        <strain evidence="4 5">ATCC 31245</strain>
    </source>
</reference>
<dbReference type="Gene3D" id="2.40.10.10">
    <property type="entry name" value="Trypsin-like serine proteases"/>
    <property type="match status" value="2"/>
</dbReference>
<proteinExistence type="predicted"/>
<feature type="region of interest" description="Disordered" evidence="2">
    <location>
        <begin position="67"/>
        <end position="137"/>
    </location>
</feature>
<dbReference type="SUPFAM" id="SSF50494">
    <property type="entry name" value="Trypsin-like serine proteases"/>
    <property type="match status" value="1"/>
</dbReference>
<gene>
    <name evidence="4" type="ORF">ACS04_21430</name>
</gene>
<evidence type="ECO:0000256" key="1">
    <source>
        <dbReference type="ARBA" id="ARBA00022729"/>
    </source>
</evidence>
<evidence type="ECO:0000256" key="3">
    <source>
        <dbReference type="SAM" id="Phobius"/>
    </source>
</evidence>
<dbReference type="PANTHER" id="PTHR15462">
    <property type="entry name" value="SERINE PROTEASE"/>
    <property type="match status" value="1"/>
</dbReference>